<name>A0A6J5M8W6_9CAUD</name>
<organism evidence="1">
    <name type="scientific">uncultured Caudovirales phage</name>
    <dbReference type="NCBI Taxonomy" id="2100421"/>
    <lineage>
        <taxon>Viruses</taxon>
        <taxon>Duplodnaviria</taxon>
        <taxon>Heunggongvirae</taxon>
        <taxon>Uroviricota</taxon>
        <taxon>Caudoviricetes</taxon>
        <taxon>Peduoviridae</taxon>
        <taxon>Maltschvirus</taxon>
        <taxon>Maltschvirus maltsch</taxon>
    </lineage>
</organism>
<reference evidence="1" key="1">
    <citation type="submission" date="2020-04" db="EMBL/GenBank/DDBJ databases">
        <authorList>
            <person name="Chiriac C."/>
            <person name="Salcher M."/>
            <person name="Ghai R."/>
            <person name="Kavagutti S V."/>
        </authorList>
    </citation>
    <scope>NUCLEOTIDE SEQUENCE</scope>
</reference>
<dbReference type="EMBL" id="LR796401">
    <property type="protein sequence ID" value="CAB4141783.1"/>
    <property type="molecule type" value="Genomic_DNA"/>
</dbReference>
<sequence>MTKTPYSEGFMAGVRHQRDYIMDFIEVHKNQNVAITVDDIAEEIEALHKRDMEVKLQEMGLSWGQKK</sequence>
<protein>
    <submittedName>
        <fullName evidence="1">Uncharacterized protein</fullName>
    </submittedName>
</protein>
<gene>
    <name evidence="1" type="ORF">UFOVP419_13</name>
</gene>
<evidence type="ECO:0000313" key="1">
    <source>
        <dbReference type="EMBL" id="CAB4141783.1"/>
    </source>
</evidence>
<proteinExistence type="predicted"/>
<accession>A0A6J5M8W6</accession>